<protein>
    <submittedName>
        <fullName evidence="7">Transposase MuDR plant</fullName>
    </submittedName>
</protein>
<sequence>MIARVNGSDGGDDSIGGGDDYIDCGNYVRERDSVVKLDQMEWRKMSLVVRLVRGEWKRDETGCYEHVSEIEGFCLAVRLREKDSYARVVEVVKDKLKLRPEDDIELSYQWPQWMMGPDWQRANPIHIHDDEDMSLFMAIRADLEEMHLKVKIVRGTMTERTVNSYRSHIDIGSMSAEAISDRYWNSAETRAVWNTAVTRMLLRNLSDNAAGSSSPHVTQPEGMAGAMGRKQAGGIVINDNQGITGIGSVDPINMTQPENGVSAKGKEPAIDEETRRDLEFEMWRRNKQAEMLKEIYATEMTLGVPERAEEEKTPEKRTARALDFGDQNKDGANPNIEVQLTLASAEPNTDGPMIVSVSSTDSTYGTPTELSASLSFDSDELMDDTDISSNNCLSQIGEDMLAHYYSDPDGPLCMGPTDTTNMNKRKAVSVPGAKTFQDLGEASTATVGAKMGEMVLKETPVPTVLYDRDAPPYFDDPGEEDYLHRALMDADYEGDDIFIGRLFKSKEDCATKLAIHAIRRKFHFISAKSCPNILLAVCVSHTCPWRVYATKLEDSERFEVKSATLHHTCSVDARGDFHKQASTAVIGKLMRTKYLGVGGGPRPNELRKMLRQEFSLNVSYWKAWRAREIAMDNAMGSAMGSYALIQPYFKLLLETNPNSLVALETEKDSSGGVRFKYLFFALHASIQGYEYMRKVIVIDGTHLRGRYGGYLIAASAQDANFQVFPIAFGIVNSENDDAWTWFMERLTDAIPDDPDLVFVSDRHSSIYTSIRKVYPMASHAACVVHLKRNIVAMFKSEALSVLVARAARAYRLSDFNGIFAEIRAMHPPCADYLTGIGFEHWTRSHFVGDRFNFMTSNIAESLNNVLTMARDYPVISILESLRTTLVTWFALRREAAQQEGNILPPKVNEMAIENFEKGAGYVVLKIGEANYEVRDRNDSGFAVNLWERTCTCREFQLLTIPCSHAIAAAIKEGIRVDTMVGIHHTVPHLRLAYQGIIMPVPDMDTLTPSPDDIGGGKLAPPYVRRPPGRPRKRRMLSRGEFKVTNFGEKVFTLQGNWPQQGNMPWADSGRQVIEEEEGFLAVEDGRRRLFFGLGRV</sequence>
<dbReference type="PANTHER" id="PTHR31973:SF187">
    <property type="entry name" value="MUTATOR TRANSPOSASE MUDRA PROTEIN"/>
    <property type="match status" value="1"/>
</dbReference>
<dbReference type="OrthoDB" id="1108356at2759"/>
<evidence type="ECO:0000313" key="8">
    <source>
        <dbReference type="Proteomes" id="UP000694251"/>
    </source>
</evidence>
<accession>A0A8T2CG58</accession>
<dbReference type="SMART" id="SM00575">
    <property type="entry name" value="ZnF_PMZ"/>
    <property type="match status" value="1"/>
</dbReference>
<dbReference type="Pfam" id="PF04434">
    <property type="entry name" value="SWIM"/>
    <property type="match status" value="1"/>
</dbReference>
<reference evidence="7 8" key="1">
    <citation type="submission" date="2020-12" db="EMBL/GenBank/DDBJ databases">
        <title>Concerted genomic and epigenomic changes stabilize Arabidopsis allopolyploids.</title>
        <authorList>
            <person name="Chen Z."/>
        </authorList>
    </citation>
    <scope>NUCLEOTIDE SEQUENCE [LARGE SCALE GENOMIC DNA]</scope>
    <source>
        <strain evidence="7">As9502</strain>
        <tissue evidence="7">Leaf</tissue>
    </source>
</reference>
<feature type="compositionally biased region" description="Basic and acidic residues" evidence="5">
    <location>
        <begin position="306"/>
        <end position="320"/>
    </location>
</feature>
<keyword evidence="8" id="KW-1185">Reference proteome</keyword>
<name>A0A8T2CG58_ARASU</name>
<evidence type="ECO:0000256" key="5">
    <source>
        <dbReference type="SAM" id="MobiDB-lite"/>
    </source>
</evidence>
<evidence type="ECO:0000256" key="2">
    <source>
        <dbReference type="ARBA" id="ARBA00022771"/>
    </source>
</evidence>
<proteinExistence type="predicted"/>
<dbReference type="Pfam" id="PF10551">
    <property type="entry name" value="MULE"/>
    <property type="match status" value="1"/>
</dbReference>
<dbReference type="Pfam" id="PF03108">
    <property type="entry name" value="DBD_Tnp_Mut"/>
    <property type="match status" value="1"/>
</dbReference>
<dbReference type="PROSITE" id="PS50966">
    <property type="entry name" value="ZF_SWIM"/>
    <property type="match status" value="1"/>
</dbReference>
<dbReference type="InterPro" id="IPR007527">
    <property type="entry name" value="Znf_SWIM"/>
</dbReference>
<keyword evidence="1" id="KW-0479">Metal-binding</keyword>
<evidence type="ECO:0000256" key="4">
    <source>
        <dbReference type="PROSITE-ProRule" id="PRU00325"/>
    </source>
</evidence>
<comment type="caution">
    <text evidence="7">The sequence shown here is derived from an EMBL/GenBank/DDBJ whole genome shotgun (WGS) entry which is preliminary data.</text>
</comment>
<keyword evidence="3" id="KW-0862">Zinc</keyword>
<evidence type="ECO:0000256" key="3">
    <source>
        <dbReference type="ARBA" id="ARBA00022833"/>
    </source>
</evidence>
<dbReference type="Proteomes" id="UP000694251">
    <property type="component" value="Chromosome 6"/>
</dbReference>
<dbReference type="EMBL" id="JAEFBJ010000006">
    <property type="protein sequence ID" value="KAG7599358.1"/>
    <property type="molecule type" value="Genomic_DNA"/>
</dbReference>
<evidence type="ECO:0000313" key="7">
    <source>
        <dbReference type="EMBL" id="KAG7599358.1"/>
    </source>
</evidence>
<dbReference type="InterPro" id="IPR018289">
    <property type="entry name" value="MULE_transposase_dom"/>
</dbReference>
<dbReference type="AlphaFoldDB" id="A0A8T2CG58"/>
<dbReference type="PANTHER" id="PTHR31973">
    <property type="entry name" value="POLYPROTEIN, PUTATIVE-RELATED"/>
    <property type="match status" value="1"/>
</dbReference>
<organism evidence="7 8">
    <name type="scientific">Arabidopsis suecica</name>
    <name type="common">Swedish thale-cress</name>
    <name type="synonym">Cardaminopsis suecica</name>
    <dbReference type="NCBI Taxonomy" id="45249"/>
    <lineage>
        <taxon>Eukaryota</taxon>
        <taxon>Viridiplantae</taxon>
        <taxon>Streptophyta</taxon>
        <taxon>Embryophyta</taxon>
        <taxon>Tracheophyta</taxon>
        <taxon>Spermatophyta</taxon>
        <taxon>Magnoliopsida</taxon>
        <taxon>eudicotyledons</taxon>
        <taxon>Gunneridae</taxon>
        <taxon>Pentapetalae</taxon>
        <taxon>rosids</taxon>
        <taxon>malvids</taxon>
        <taxon>Brassicales</taxon>
        <taxon>Brassicaceae</taxon>
        <taxon>Camelineae</taxon>
        <taxon>Arabidopsis</taxon>
    </lineage>
</organism>
<evidence type="ECO:0000259" key="6">
    <source>
        <dbReference type="PROSITE" id="PS50966"/>
    </source>
</evidence>
<evidence type="ECO:0000256" key="1">
    <source>
        <dbReference type="ARBA" id="ARBA00022723"/>
    </source>
</evidence>
<keyword evidence="2 4" id="KW-0863">Zinc-finger</keyword>
<dbReference type="InterPro" id="IPR004332">
    <property type="entry name" value="Transposase_MuDR"/>
</dbReference>
<feature type="domain" description="SWIM-type" evidence="6">
    <location>
        <begin position="931"/>
        <end position="973"/>
    </location>
</feature>
<feature type="region of interest" description="Disordered" evidence="5">
    <location>
        <begin position="305"/>
        <end position="333"/>
    </location>
</feature>
<gene>
    <name evidence="7" type="ORF">ISN44_As06g035410</name>
</gene>
<dbReference type="GO" id="GO:0008270">
    <property type="term" value="F:zinc ion binding"/>
    <property type="evidence" value="ECO:0007669"/>
    <property type="project" value="UniProtKB-KW"/>
</dbReference>
<dbReference type="InterPro" id="IPR006564">
    <property type="entry name" value="Znf_PMZ"/>
</dbReference>